<dbReference type="Proteomes" id="UP000828390">
    <property type="component" value="Unassembled WGS sequence"/>
</dbReference>
<evidence type="ECO:0000313" key="1">
    <source>
        <dbReference type="EMBL" id="KAH3750547.1"/>
    </source>
</evidence>
<comment type="caution">
    <text evidence="1">The sequence shown here is derived from an EMBL/GenBank/DDBJ whole genome shotgun (WGS) entry which is preliminary data.</text>
</comment>
<evidence type="ECO:0008006" key="3">
    <source>
        <dbReference type="Google" id="ProtNLM"/>
    </source>
</evidence>
<reference evidence="1" key="1">
    <citation type="journal article" date="2019" name="bioRxiv">
        <title>The Genome of the Zebra Mussel, Dreissena polymorpha: A Resource for Invasive Species Research.</title>
        <authorList>
            <person name="McCartney M.A."/>
            <person name="Auch B."/>
            <person name="Kono T."/>
            <person name="Mallez S."/>
            <person name="Zhang Y."/>
            <person name="Obille A."/>
            <person name="Becker A."/>
            <person name="Abrahante J.E."/>
            <person name="Garbe J."/>
            <person name="Badalamenti J.P."/>
            <person name="Herman A."/>
            <person name="Mangelson H."/>
            <person name="Liachko I."/>
            <person name="Sullivan S."/>
            <person name="Sone E.D."/>
            <person name="Koren S."/>
            <person name="Silverstein K.A.T."/>
            <person name="Beckman K.B."/>
            <person name="Gohl D.M."/>
        </authorList>
    </citation>
    <scope>NUCLEOTIDE SEQUENCE</scope>
    <source>
        <strain evidence="1">Duluth1</strain>
        <tissue evidence="1">Whole animal</tissue>
    </source>
</reference>
<dbReference type="EMBL" id="JAIWYP010000010">
    <property type="protein sequence ID" value="KAH3750547.1"/>
    <property type="molecule type" value="Genomic_DNA"/>
</dbReference>
<keyword evidence="2" id="KW-1185">Reference proteome</keyword>
<dbReference type="AlphaFoldDB" id="A0A9D4DM22"/>
<name>A0A9D4DM22_DREPO</name>
<organism evidence="1 2">
    <name type="scientific">Dreissena polymorpha</name>
    <name type="common">Zebra mussel</name>
    <name type="synonym">Mytilus polymorpha</name>
    <dbReference type="NCBI Taxonomy" id="45954"/>
    <lineage>
        <taxon>Eukaryota</taxon>
        <taxon>Metazoa</taxon>
        <taxon>Spiralia</taxon>
        <taxon>Lophotrochozoa</taxon>
        <taxon>Mollusca</taxon>
        <taxon>Bivalvia</taxon>
        <taxon>Autobranchia</taxon>
        <taxon>Heteroconchia</taxon>
        <taxon>Euheterodonta</taxon>
        <taxon>Imparidentia</taxon>
        <taxon>Neoheterodontei</taxon>
        <taxon>Myida</taxon>
        <taxon>Dreissenoidea</taxon>
        <taxon>Dreissenidae</taxon>
        <taxon>Dreissena</taxon>
    </lineage>
</organism>
<protein>
    <recommendedName>
        <fullName evidence="3">BED-type domain-containing protein</fullName>
    </recommendedName>
</protein>
<accession>A0A9D4DM22</accession>
<proteinExistence type="predicted"/>
<gene>
    <name evidence="1" type="ORF">DPMN_185074</name>
</gene>
<sequence>MKPRDPIWGFYDTITEGNKAKTKSKACSCEVSAKVKRLKTHLQKCFKAVQVSKATDSATSSEVCVADSANPPTTLKRPSNVEQAVLTPTRLKQQYLNEFTVQTSDSVRVSLDEQIARLFFAFNVLFNVSETPVFKDMITI</sequence>
<reference evidence="1" key="2">
    <citation type="submission" date="2020-11" db="EMBL/GenBank/DDBJ databases">
        <authorList>
            <person name="McCartney M.A."/>
            <person name="Auch B."/>
            <person name="Kono T."/>
            <person name="Mallez S."/>
            <person name="Becker A."/>
            <person name="Gohl D.M."/>
            <person name="Silverstein K.A.T."/>
            <person name="Koren S."/>
            <person name="Bechman K.B."/>
            <person name="Herman A."/>
            <person name="Abrahante J.E."/>
            <person name="Garbe J."/>
        </authorList>
    </citation>
    <scope>NUCLEOTIDE SEQUENCE</scope>
    <source>
        <strain evidence="1">Duluth1</strain>
        <tissue evidence="1">Whole animal</tissue>
    </source>
</reference>
<evidence type="ECO:0000313" key="2">
    <source>
        <dbReference type="Proteomes" id="UP000828390"/>
    </source>
</evidence>